<reference evidence="3" key="2">
    <citation type="submission" date="2020-09" db="EMBL/GenBank/DDBJ databases">
        <authorList>
            <person name="Sun Q."/>
            <person name="Ohkuma M."/>
        </authorList>
    </citation>
    <scope>NUCLEOTIDE SEQUENCE</scope>
    <source>
        <strain evidence="3">JCM 3276</strain>
    </source>
</reference>
<dbReference type="Proteomes" id="UP000660680">
    <property type="component" value="Unassembled WGS sequence"/>
</dbReference>
<proteinExistence type="predicted"/>
<keyword evidence="2" id="KW-0472">Membrane</keyword>
<feature type="transmembrane region" description="Helical" evidence="2">
    <location>
        <begin position="34"/>
        <end position="55"/>
    </location>
</feature>
<dbReference type="AlphaFoldDB" id="A0A918LFR6"/>
<sequence>MTGKVRNSTSVGGNASGIFTQAGGNVRISFGSPWLPYAVVIAVIALGAALVLALVGDEPAAPAGQSQPPPVPATAAPTTTAAAVEPTTTAADPRPTTETTAAEPATGFRRVYSQVWAVQQVNVDVIPPSPGSGSAVFTLDYLPGVGGAPTRADLYAGSNMYQRQRTLAEWRGAGVPDGEQCQDAIRRFGTARLSLAEGGVYCAESPRGRIVVLSDVEFHERDAFALLTVWARN</sequence>
<feature type="compositionally biased region" description="Low complexity" evidence="1">
    <location>
        <begin position="73"/>
        <end position="104"/>
    </location>
</feature>
<evidence type="ECO:0000256" key="2">
    <source>
        <dbReference type="SAM" id="Phobius"/>
    </source>
</evidence>
<reference evidence="3" key="1">
    <citation type="journal article" date="2014" name="Int. J. Syst. Evol. Microbiol.">
        <title>Complete genome sequence of Corynebacterium casei LMG S-19264T (=DSM 44701T), isolated from a smear-ripened cheese.</title>
        <authorList>
            <consortium name="US DOE Joint Genome Institute (JGI-PGF)"/>
            <person name="Walter F."/>
            <person name="Albersmeier A."/>
            <person name="Kalinowski J."/>
            <person name="Ruckert C."/>
        </authorList>
    </citation>
    <scope>NUCLEOTIDE SEQUENCE</scope>
    <source>
        <strain evidence="3">JCM 3276</strain>
    </source>
</reference>
<dbReference type="RefSeq" id="WP_229787107.1">
    <property type="nucleotide sequence ID" value="NZ_BMRB01000003.1"/>
</dbReference>
<name>A0A918LFR6_9PSEU</name>
<organism evidence="3 4">
    <name type="scientific">Actinokineospora fastidiosa</name>
    <dbReference type="NCBI Taxonomy" id="1816"/>
    <lineage>
        <taxon>Bacteria</taxon>
        <taxon>Bacillati</taxon>
        <taxon>Actinomycetota</taxon>
        <taxon>Actinomycetes</taxon>
        <taxon>Pseudonocardiales</taxon>
        <taxon>Pseudonocardiaceae</taxon>
        <taxon>Actinokineospora</taxon>
    </lineage>
</organism>
<keyword evidence="2" id="KW-1133">Transmembrane helix</keyword>
<feature type="region of interest" description="Disordered" evidence="1">
    <location>
        <begin position="60"/>
        <end position="104"/>
    </location>
</feature>
<dbReference type="EMBL" id="BMRB01000003">
    <property type="protein sequence ID" value="GGS42637.1"/>
    <property type="molecule type" value="Genomic_DNA"/>
</dbReference>
<keyword evidence="2" id="KW-0812">Transmembrane</keyword>
<evidence type="ECO:0000256" key="1">
    <source>
        <dbReference type="SAM" id="MobiDB-lite"/>
    </source>
</evidence>
<protein>
    <submittedName>
        <fullName evidence="3">Uncharacterized protein</fullName>
    </submittedName>
</protein>
<accession>A0A918LFR6</accession>
<gene>
    <name evidence="3" type="ORF">GCM10010171_42040</name>
</gene>
<keyword evidence="4" id="KW-1185">Reference proteome</keyword>
<comment type="caution">
    <text evidence="3">The sequence shown here is derived from an EMBL/GenBank/DDBJ whole genome shotgun (WGS) entry which is preliminary data.</text>
</comment>
<evidence type="ECO:0000313" key="3">
    <source>
        <dbReference type="EMBL" id="GGS42637.1"/>
    </source>
</evidence>
<evidence type="ECO:0000313" key="4">
    <source>
        <dbReference type="Proteomes" id="UP000660680"/>
    </source>
</evidence>